<sequence length="45" mass="5096">MSSDKILNTIREVCKPWLNGELTESATLIMIDYLVNLNVDDDAIK</sequence>
<dbReference type="EMBL" id="MT144859">
    <property type="protein sequence ID" value="QJI00537.1"/>
    <property type="molecule type" value="Genomic_DNA"/>
</dbReference>
<gene>
    <name evidence="2" type="ORF">MM415A00921_0010</name>
    <name evidence="3" type="ORF">MM415B04510_0004</name>
    <name evidence="1" type="ORF">TM448A00108_0101</name>
    <name evidence="4" type="ORF">TM448B01989_0013</name>
</gene>
<dbReference type="EMBL" id="MT143976">
    <property type="protein sequence ID" value="QJA44474.1"/>
    <property type="molecule type" value="Genomic_DNA"/>
</dbReference>
<dbReference type="EMBL" id="MT143089">
    <property type="protein sequence ID" value="QJA92697.1"/>
    <property type="molecule type" value="Genomic_DNA"/>
</dbReference>
<evidence type="ECO:0000313" key="3">
    <source>
        <dbReference type="EMBL" id="QJA92697.1"/>
    </source>
</evidence>
<evidence type="ECO:0000313" key="1">
    <source>
        <dbReference type="EMBL" id="QJA44474.1"/>
    </source>
</evidence>
<evidence type="ECO:0000313" key="2">
    <source>
        <dbReference type="EMBL" id="QJA79281.1"/>
    </source>
</evidence>
<accession>A0A6H1ZA89</accession>
<protein>
    <submittedName>
        <fullName evidence="1">Uncharacterized protein</fullName>
    </submittedName>
</protein>
<evidence type="ECO:0000313" key="4">
    <source>
        <dbReference type="EMBL" id="QJI00537.1"/>
    </source>
</evidence>
<dbReference type="AlphaFoldDB" id="A0A6H1ZA89"/>
<proteinExistence type="predicted"/>
<name>A0A6H1ZA89_9ZZZZ</name>
<dbReference type="EMBL" id="MT142375">
    <property type="protein sequence ID" value="QJA79281.1"/>
    <property type="molecule type" value="Genomic_DNA"/>
</dbReference>
<organism evidence="1">
    <name type="scientific">viral metagenome</name>
    <dbReference type="NCBI Taxonomy" id="1070528"/>
    <lineage>
        <taxon>unclassified sequences</taxon>
        <taxon>metagenomes</taxon>
        <taxon>organismal metagenomes</taxon>
    </lineage>
</organism>
<reference evidence="1" key="1">
    <citation type="submission" date="2020-03" db="EMBL/GenBank/DDBJ databases">
        <title>The deep terrestrial virosphere.</title>
        <authorList>
            <person name="Holmfeldt K."/>
            <person name="Nilsson E."/>
            <person name="Simone D."/>
            <person name="Lopez-Fernandez M."/>
            <person name="Wu X."/>
            <person name="de Brujin I."/>
            <person name="Lundin D."/>
            <person name="Andersson A."/>
            <person name="Bertilsson S."/>
            <person name="Dopson M."/>
        </authorList>
    </citation>
    <scope>NUCLEOTIDE SEQUENCE</scope>
    <source>
        <strain evidence="2">MM415A00921</strain>
        <strain evidence="3">MM415B04510</strain>
        <strain evidence="1">TM448A00108</strain>
        <strain evidence="4">TM448B01989</strain>
    </source>
</reference>